<dbReference type="InterPro" id="IPR005202">
    <property type="entry name" value="TF_GRAS"/>
</dbReference>
<evidence type="ECO:0000256" key="2">
    <source>
        <dbReference type="ARBA" id="ARBA00023163"/>
    </source>
</evidence>
<comment type="caution">
    <text evidence="4">The sequence shown here is derived from an EMBL/GenBank/DDBJ whole genome shotgun (WGS) entry which is preliminary data.</text>
</comment>
<dbReference type="Gramene" id="KVH94831">
    <property type="protein sequence ID" value="KVH94831"/>
    <property type="gene ID" value="Ccrd_003109"/>
</dbReference>
<organism evidence="4 5">
    <name type="scientific">Cynara cardunculus var. scolymus</name>
    <name type="common">Globe artichoke</name>
    <name type="synonym">Cynara scolymus</name>
    <dbReference type="NCBI Taxonomy" id="59895"/>
    <lineage>
        <taxon>Eukaryota</taxon>
        <taxon>Viridiplantae</taxon>
        <taxon>Streptophyta</taxon>
        <taxon>Embryophyta</taxon>
        <taxon>Tracheophyta</taxon>
        <taxon>Spermatophyta</taxon>
        <taxon>Magnoliopsida</taxon>
        <taxon>eudicotyledons</taxon>
        <taxon>Gunneridae</taxon>
        <taxon>Pentapetalae</taxon>
        <taxon>asterids</taxon>
        <taxon>campanulids</taxon>
        <taxon>Asterales</taxon>
        <taxon>Asteraceae</taxon>
        <taxon>Carduoideae</taxon>
        <taxon>Cardueae</taxon>
        <taxon>Carduinae</taxon>
        <taxon>Cynara</taxon>
    </lineage>
</organism>
<dbReference type="Proteomes" id="UP000243975">
    <property type="component" value="Unassembled WGS sequence"/>
</dbReference>
<accession>A0A103XQ35</accession>
<dbReference type="EMBL" id="LEKV01004517">
    <property type="protein sequence ID" value="KVH94831.1"/>
    <property type="molecule type" value="Genomic_DNA"/>
</dbReference>
<dbReference type="AlphaFoldDB" id="A0A103XQ35"/>
<sequence length="528" mass="59723">MMQSELLLQTSWPTQSYFHSNIDHYGPNLGFYESEHHEFHSPINSTPENSLISLDSYVPILSDGCVEYPLLGYDQMQNPSLVDDDSQNIKALDDVCRWLCDDDQGIEEIQSERSIEGDDLWSPDLSMKSGDMELESETGLPNLLKAYADAMAMEQRELAKVIVRCISEKVNPIGPALDRIAFNLFQCAENQAEEYLKQESMRNFKTAFRAFYDIFPYGRFAHFTANSAILEAVPSHVESVHIVDFDMGEGTQWPLVIEAISQQRKLLTITSVKLEEHDSGFEETKWQLSNYARSVGLNLKVEKVELTQLVKVMERPNLSREFLAFNCMIGLPHMGRTRRKTQALDFLKIAKGLLAKTEGIITFGNGEDGERTENCSSYTSFFDGNLAHYIALYESLEWGFPSYLTEARIAMETLFVAPSISSLFWFQKWEEGREEVVSVKDLGLKGRSMSRESSNEARELVKDEESPYGIRIEGDNGNEMVLEWRGTPLVKVSTWVGVDGEEKDCRRREGAMECAGSLAGAGASMQVR</sequence>
<gene>
    <name evidence="4" type="ORF">Ccrd_003109</name>
</gene>
<evidence type="ECO:0000313" key="4">
    <source>
        <dbReference type="EMBL" id="KVH94831.1"/>
    </source>
</evidence>
<keyword evidence="2" id="KW-0804">Transcription</keyword>
<keyword evidence="1" id="KW-0805">Transcription regulation</keyword>
<name>A0A103XQ35_CYNCS</name>
<evidence type="ECO:0000256" key="3">
    <source>
        <dbReference type="PROSITE-ProRule" id="PRU01191"/>
    </source>
</evidence>
<feature type="region of interest" description="SAW" evidence="3">
    <location>
        <begin position="418"/>
        <end position="496"/>
    </location>
</feature>
<reference evidence="4 5" key="1">
    <citation type="journal article" date="2016" name="Sci. Rep.">
        <title>The genome sequence of the outbreeding globe artichoke constructed de novo incorporating a phase-aware low-pass sequencing strategy of F1 progeny.</title>
        <authorList>
            <person name="Scaglione D."/>
            <person name="Reyes-Chin-Wo S."/>
            <person name="Acquadro A."/>
            <person name="Froenicke L."/>
            <person name="Portis E."/>
            <person name="Beitel C."/>
            <person name="Tirone M."/>
            <person name="Mauro R."/>
            <person name="Lo Monaco A."/>
            <person name="Mauromicale G."/>
            <person name="Faccioli P."/>
            <person name="Cattivelli L."/>
            <person name="Rieseberg L."/>
            <person name="Michelmore R."/>
            <person name="Lanteri S."/>
        </authorList>
    </citation>
    <scope>NUCLEOTIDE SEQUENCE [LARGE SCALE GENOMIC DNA]</scope>
    <source>
        <strain evidence="4">2C</strain>
    </source>
</reference>
<comment type="similarity">
    <text evidence="3">Belongs to the GRAS family.</text>
</comment>
<dbReference type="Pfam" id="PF03514">
    <property type="entry name" value="GRAS"/>
    <property type="match status" value="1"/>
</dbReference>
<dbReference type="PANTHER" id="PTHR31636">
    <property type="entry name" value="OSJNBA0084A10.13 PROTEIN-RELATED"/>
    <property type="match status" value="1"/>
</dbReference>
<comment type="caution">
    <text evidence="3">Lacks conserved residue(s) required for the propagation of feature annotation.</text>
</comment>
<keyword evidence="5" id="KW-1185">Reference proteome</keyword>
<dbReference type="PROSITE" id="PS50985">
    <property type="entry name" value="GRAS"/>
    <property type="match status" value="1"/>
</dbReference>
<feature type="short sequence motif" description="VHIID" evidence="3">
    <location>
        <begin position="240"/>
        <end position="244"/>
    </location>
</feature>
<evidence type="ECO:0000256" key="1">
    <source>
        <dbReference type="ARBA" id="ARBA00023015"/>
    </source>
</evidence>
<dbReference type="OMA" id="EPYGFTM"/>
<evidence type="ECO:0000313" key="5">
    <source>
        <dbReference type="Proteomes" id="UP000243975"/>
    </source>
</evidence>
<proteinExistence type="inferred from homology"/>
<protein>
    <submittedName>
        <fullName evidence="4">Transcription factor GRAS</fullName>
    </submittedName>
</protein>
<dbReference type="STRING" id="59895.A0A103XQ35"/>